<evidence type="ECO:0000313" key="1">
    <source>
        <dbReference type="EMBL" id="KAH3897234.1"/>
    </source>
</evidence>
<name>A0A9D4NNR0_DREPO</name>
<keyword evidence="2" id="KW-1185">Reference proteome</keyword>
<comment type="caution">
    <text evidence="1">The sequence shown here is derived from an EMBL/GenBank/DDBJ whole genome shotgun (WGS) entry which is preliminary data.</text>
</comment>
<reference evidence="1" key="2">
    <citation type="submission" date="2020-11" db="EMBL/GenBank/DDBJ databases">
        <authorList>
            <person name="McCartney M.A."/>
            <person name="Auch B."/>
            <person name="Kono T."/>
            <person name="Mallez S."/>
            <person name="Becker A."/>
            <person name="Gohl D.M."/>
            <person name="Silverstein K.A.T."/>
            <person name="Koren S."/>
            <person name="Bechman K.B."/>
            <person name="Herman A."/>
            <person name="Abrahante J.E."/>
            <person name="Garbe J."/>
        </authorList>
    </citation>
    <scope>NUCLEOTIDE SEQUENCE</scope>
    <source>
        <strain evidence="1">Duluth1</strain>
        <tissue evidence="1">Whole animal</tissue>
    </source>
</reference>
<evidence type="ECO:0000313" key="2">
    <source>
        <dbReference type="Proteomes" id="UP000828390"/>
    </source>
</evidence>
<dbReference type="EMBL" id="JAIWYP010000001">
    <property type="protein sequence ID" value="KAH3897234.1"/>
    <property type="molecule type" value="Genomic_DNA"/>
</dbReference>
<organism evidence="1 2">
    <name type="scientific">Dreissena polymorpha</name>
    <name type="common">Zebra mussel</name>
    <name type="synonym">Mytilus polymorpha</name>
    <dbReference type="NCBI Taxonomy" id="45954"/>
    <lineage>
        <taxon>Eukaryota</taxon>
        <taxon>Metazoa</taxon>
        <taxon>Spiralia</taxon>
        <taxon>Lophotrochozoa</taxon>
        <taxon>Mollusca</taxon>
        <taxon>Bivalvia</taxon>
        <taxon>Autobranchia</taxon>
        <taxon>Heteroconchia</taxon>
        <taxon>Euheterodonta</taxon>
        <taxon>Imparidentia</taxon>
        <taxon>Neoheterodontei</taxon>
        <taxon>Myida</taxon>
        <taxon>Dreissenoidea</taxon>
        <taxon>Dreissenidae</taxon>
        <taxon>Dreissena</taxon>
    </lineage>
</organism>
<gene>
    <name evidence="1" type="ORF">DPMN_021420</name>
</gene>
<accession>A0A9D4NNR0</accession>
<proteinExistence type="predicted"/>
<dbReference type="AlphaFoldDB" id="A0A9D4NNR0"/>
<sequence>MSGEQKAAYPEYLHYVRRLTTSMEDNVISESVCRHYDDKGKSYGVALFANH</sequence>
<protein>
    <submittedName>
        <fullName evidence="1">Uncharacterized protein</fullName>
    </submittedName>
</protein>
<reference evidence="1" key="1">
    <citation type="journal article" date="2019" name="bioRxiv">
        <title>The Genome of the Zebra Mussel, Dreissena polymorpha: A Resource for Invasive Species Research.</title>
        <authorList>
            <person name="McCartney M.A."/>
            <person name="Auch B."/>
            <person name="Kono T."/>
            <person name="Mallez S."/>
            <person name="Zhang Y."/>
            <person name="Obille A."/>
            <person name="Becker A."/>
            <person name="Abrahante J.E."/>
            <person name="Garbe J."/>
            <person name="Badalamenti J.P."/>
            <person name="Herman A."/>
            <person name="Mangelson H."/>
            <person name="Liachko I."/>
            <person name="Sullivan S."/>
            <person name="Sone E.D."/>
            <person name="Koren S."/>
            <person name="Silverstein K.A.T."/>
            <person name="Beckman K.B."/>
            <person name="Gohl D.M."/>
        </authorList>
    </citation>
    <scope>NUCLEOTIDE SEQUENCE</scope>
    <source>
        <strain evidence="1">Duluth1</strain>
        <tissue evidence="1">Whole animal</tissue>
    </source>
</reference>
<dbReference type="Proteomes" id="UP000828390">
    <property type="component" value="Unassembled WGS sequence"/>
</dbReference>